<dbReference type="EMBL" id="MLJW01002896">
    <property type="protein sequence ID" value="OIQ73360.1"/>
    <property type="molecule type" value="Genomic_DNA"/>
</dbReference>
<comment type="caution">
    <text evidence="2">The sequence shown here is derived from an EMBL/GenBank/DDBJ whole genome shotgun (WGS) entry which is preliminary data.</text>
</comment>
<evidence type="ECO:0000313" key="2">
    <source>
        <dbReference type="EMBL" id="OIQ73360.1"/>
    </source>
</evidence>
<evidence type="ECO:0000256" key="1">
    <source>
        <dbReference type="SAM" id="Phobius"/>
    </source>
</evidence>
<keyword evidence="1" id="KW-0812">Transmembrane</keyword>
<keyword evidence="1" id="KW-0472">Membrane</keyword>
<gene>
    <name evidence="2" type="ORF">GALL_450020</name>
</gene>
<feature type="transmembrane region" description="Helical" evidence="1">
    <location>
        <begin position="138"/>
        <end position="156"/>
    </location>
</feature>
<proteinExistence type="predicted"/>
<dbReference type="AlphaFoldDB" id="A0A1J5PRE7"/>
<feature type="transmembrane region" description="Helical" evidence="1">
    <location>
        <begin position="18"/>
        <end position="37"/>
    </location>
</feature>
<reference evidence="2" key="1">
    <citation type="submission" date="2016-10" db="EMBL/GenBank/DDBJ databases">
        <title>Sequence of Gallionella enrichment culture.</title>
        <authorList>
            <person name="Poehlein A."/>
            <person name="Muehling M."/>
            <person name="Daniel R."/>
        </authorList>
    </citation>
    <scope>NUCLEOTIDE SEQUENCE</scope>
</reference>
<feature type="transmembrane region" description="Helical" evidence="1">
    <location>
        <begin position="111"/>
        <end position="132"/>
    </location>
</feature>
<organism evidence="2">
    <name type="scientific">mine drainage metagenome</name>
    <dbReference type="NCBI Taxonomy" id="410659"/>
    <lineage>
        <taxon>unclassified sequences</taxon>
        <taxon>metagenomes</taxon>
        <taxon>ecological metagenomes</taxon>
    </lineage>
</organism>
<name>A0A1J5PRE7_9ZZZZ</name>
<accession>A0A1J5PRE7</accession>
<feature type="transmembrane region" description="Helical" evidence="1">
    <location>
        <begin position="78"/>
        <end position="99"/>
    </location>
</feature>
<keyword evidence="1" id="KW-1133">Transmembrane helix</keyword>
<sequence>MPFSVALLARMGLDTARLAISGMILLMCGVLLTGWTLRRRIGGPGHFGVGMISGLCNGAAVGGLPVAAFLSAQPVAAPVFRATMIAYLTAIDLVALPLFARAGLVTHDTLWAAAVSVPFLIAGLTLGGRHFLAASPQGFRRMAIGLLAVLSLLGLLKSLI</sequence>
<protein>
    <submittedName>
        <fullName evidence="2">Sulfite exporter TauE/SafE</fullName>
    </submittedName>
</protein>
<feature type="transmembrane region" description="Helical" evidence="1">
    <location>
        <begin position="49"/>
        <end position="72"/>
    </location>
</feature>